<dbReference type="Proteomes" id="UP000566813">
    <property type="component" value="Unassembled WGS sequence"/>
</dbReference>
<comment type="caution">
    <text evidence="3">The sequence shown here is derived from an EMBL/GenBank/DDBJ whole genome shotgun (WGS) entry which is preliminary data.</text>
</comment>
<keyword evidence="1" id="KW-0175">Coiled coil</keyword>
<gene>
    <name evidence="3" type="ORF">H7F51_10840</name>
</gene>
<dbReference type="AlphaFoldDB" id="A0A7X1FS99"/>
<proteinExistence type="predicted"/>
<feature type="coiled-coil region" evidence="1">
    <location>
        <begin position="68"/>
        <end position="102"/>
    </location>
</feature>
<feature type="transmembrane region" description="Helical" evidence="2">
    <location>
        <begin position="34"/>
        <end position="52"/>
    </location>
</feature>
<name>A0A7X1FS99_9SPHN</name>
<accession>A0A7X1FS99</accession>
<evidence type="ECO:0000256" key="2">
    <source>
        <dbReference type="SAM" id="Phobius"/>
    </source>
</evidence>
<keyword evidence="2" id="KW-0472">Membrane</keyword>
<dbReference type="RefSeq" id="WP_185664326.1">
    <property type="nucleotide sequence ID" value="NZ_JACLAW010000007.1"/>
</dbReference>
<dbReference type="EMBL" id="JACLAW010000007">
    <property type="protein sequence ID" value="MBC2666023.1"/>
    <property type="molecule type" value="Genomic_DNA"/>
</dbReference>
<evidence type="ECO:0000313" key="4">
    <source>
        <dbReference type="Proteomes" id="UP000566813"/>
    </source>
</evidence>
<keyword evidence="4" id="KW-1185">Reference proteome</keyword>
<evidence type="ECO:0000256" key="1">
    <source>
        <dbReference type="SAM" id="Coils"/>
    </source>
</evidence>
<keyword evidence="2" id="KW-1133">Transmembrane helix</keyword>
<sequence>MLTVGKSAFWRNVHPTGAIGDFVAVWRTAGKRRWPFVALALAMTTGVFYVIAGESWRGPPKRPSVVYINSWTANRSDAEIARTNAENQLLQDELRAEQAKRDAKIKDIYRTLGKVSGMDVARIEADAKADAAREKAAHDKAIGLTTAPAANAREANPVGQR</sequence>
<keyword evidence="2" id="KW-0812">Transmembrane</keyword>
<organism evidence="3 4">
    <name type="scientific">Novosphingobium flavum</name>
    <dbReference type="NCBI Taxonomy" id="1778672"/>
    <lineage>
        <taxon>Bacteria</taxon>
        <taxon>Pseudomonadati</taxon>
        <taxon>Pseudomonadota</taxon>
        <taxon>Alphaproteobacteria</taxon>
        <taxon>Sphingomonadales</taxon>
        <taxon>Sphingomonadaceae</taxon>
        <taxon>Novosphingobium</taxon>
    </lineage>
</organism>
<reference evidence="3 4" key="1">
    <citation type="submission" date="2020-08" db="EMBL/GenBank/DDBJ databases">
        <title>The genome sequence of type strain Novosphingobium flavum NBRC 111647.</title>
        <authorList>
            <person name="Liu Y."/>
        </authorList>
    </citation>
    <scope>NUCLEOTIDE SEQUENCE [LARGE SCALE GENOMIC DNA]</scope>
    <source>
        <strain evidence="3 4">NBRC 111647</strain>
    </source>
</reference>
<protein>
    <submittedName>
        <fullName evidence="3">Uncharacterized protein</fullName>
    </submittedName>
</protein>
<evidence type="ECO:0000313" key="3">
    <source>
        <dbReference type="EMBL" id="MBC2666023.1"/>
    </source>
</evidence>